<protein>
    <submittedName>
        <fullName evidence="2">Uncharacterized protein</fullName>
    </submittedName>
</protein>
<comment type="caution">
    <text evidence="2">The sequence shown here is derived from an EMBL/GenBank/DDBJ whole genome shotgun (WGS) entry which is preliminary data.</text>
</comment>
<proteinExistence type="predicted"/>
<keyword evidence="3" id="KW-1185">Reference proteome</keyword>
<reference evidence="2 3" key="1">
    <citation type="submission" date="2024-05" db="EMBL/GenBank/DDBJ databases">
        <title>A draft genome resource for the thread blight pathogen Marasmius tenuissimus strain MS-2.</title>
        <authorList>
            <person name="Yulfo-Soto G.E."/>
            <person name="Baruah I.K."/>
            <person name="Amoako-Attah I."/>
            <person name="Bukari Y."/>
            <person name="Meinhardt L.W."/>
            <person name="Bailey B.A."/>
            <person name="Cohen S.P."/>
        </authorList>
    </citation>
    <scope>NUCLEOTIDE SEQUENCE [LARGE SCALE GENOMIC DNA]</scope>
    <source>
        <strain evidence="2 3">MS-2</strain>
    </source>
</reference>
<evidence type="ECO:0000256" key="1">
    <source>
        <dbReference type="SAM" id="MobiDB-lite"/>
    </source>
</evidence>
<feature type="compositionally biased region" description="Polar residues" evidence="1">
    <location>
        <begin position="308"/>
        <end position="325"/>
    </location>
</feature>
<dbReference type="Proteomes" id="UP001437256">
    <property type="component" value="Unassembled WGS sequence"/>
</dbReference>
<evidence type="ECO:0000313" key="3">
    <source>
        <dbReference type="Proteomes" id="UP001437256"/>
    </source>
</evidence>
<sequence>MIPSPSFGSTRNLYRREDGFFGADDPVLTPQPFHHRHVYPAWIPCSPTTDNHPYADDYCMWARVRVMDLDLSRQGVARKEGVPRSGLADDLKQAVTRLRERLQGQGRVESLGSVNIVELLRKFNDTLTVCLNRVTTIAMPLRDVQQGVAELQRAWLYSVALSDWAEASAQSESNRVWTDPHCRMGAYIWNDREALFLFCHQLPVYYVCPHAAFDRQIILSVKEFVTPIICNTLALPPYPILISNDQAGSDTKFSAIRAAATTCFSVSSPFANMHLPGAYVSLFGSTSAGGIISSADSQPSCSAGGVTRSVSATSSRYSPLSGAQP</sequence>
<organism evidence="2 3">
    <name type="scientific">Marasmius tenuissimus</name>
    <dbReference type="NCBI Taxonomy" id="585030"/>
    <lineage>
        <taxon>Eukaryota</taxon>
        <taxon>Fungi</taxon>
        <taxon>Dikarya</taxon>
        <taxon>Basidiomycota</taxon>
        <taxon>Agaricomycotina</taxon>
        <taxon>Agaricomycetes</taxon>
        <taxon>Agaricomycetidae</taxon>
        <taxon>Agaricales</taxon>
        <taxon>Marasmiineae</taxon>
        <taxon>Marasmiaceae</taxon>
        <taxon>Marasmius</taxon>
    </lineage>
</organism>
<name>A0ABR2Z733_9AGAR</name>
<accession>A0ABR2Z733</accession>
<evidence type="ECO:0000313" key="2">
    <source>
        <dbReference type="EMBL" id="KAL0057065.1"/>
    </source>
</evidence>
<feature type="region of interest" description="Disordered" evidence="1">
    <location>
        <begin position="296"/>
        <end position="325"/>
    </location>
</feature>
<dbReference type="EMBL" id="JBBXMP010000720">
    <property type="protein sequence ID" value="KAL0057065.1"/>
    <property type="molecule type" value="Genomic_DNA"/>
</dbReference>
<gene>
    <name evidence="2" type="ORF">AAF712_016310</name>
</gene>